<dbReference type="RefSeq" id="WP_156269733.1">
    <property type="nucleotide sequence ID" value="NZ_WOGU01000009.1"/>
</dbReference>
<evidence type="ECO:0000256" key="2">
    <source>
        <dbReference type="SAM" id="Phobius"/>
    </source>
</evidence>
<evidence type="ECO:0000313" key="3">
    <source>
        <dbReference type="EMBL" id="MUN63839.1"/>
    </source>
</evidence>
<evidence type="ECO:0000313" key="4">
    <source>
        <dbReference type="Proteomes" id="UP000436989"/>
    </source>
</evidence>
<evidence type="ECO:0000256" key="1">
    <source>
        <dbReference type="SAM" id="MobiDB-lite"/>
    </source>
</evidence>
<keyword evidence="2" id="KW-0812">Transmembrane</keyword>
<sequence length="83" mass="8661">MSATDSPDDIRPARTALLAVGLPVLAVSGLLATTGALLALHLAGFDSIERHRPVRGTGRCRRPACTRRPLGPGGFRPPVPRVG</sequence>
<gene>
    <name evidence="3" type="ORF">GMA12_11945</name>
</gene>
<keyword evidence="2" id="KW-1133">Transmembrane helix</keyword>
<reference evidence="3 4" key="1">
    <citation type="submission" date="2019-12" db="EMBL/GenBank/DDBJ databases">
        <authorList>
            <person name="Shi Y."/>
        </authorList>
    </citation>
    <scope>NUCLEOTIDE SEQUENCE [LARGE SCALE GENOMIC DNA]</scope>
    <source>
        <strain evidence="3 4">JCM 17929</strain>
    </source>
</reference>
<feature type="compositionally biased region" description="Basic residues" evidence="1">
    <location>
        <begin position="55"/>
        <end position="65"/>
    </location>
</feature>
<feature type="region of interest" description="Disordered" evidence="1">
    <location>
        <begin position="55"/>
        <end position="83"/>
    </location>
</feature>
<keyword evidence="4" id="KW-1185">Reference proteome</keyword>
<proteinExistence type="predicted"/>
<protein>
    <submittedName>
        <fullName evidence="3">Uncharacterized protein</fullName>
    </submittedName>
</protein>
<accession>A0A6N8GM44</accession>
<dbReference type="Proteomes" id="UP000436989">
    <property type="component" value="Unassembled WGS sequence"/>
</dbReference>
<organism evidence="3 4">
    <name type="scientific">Kocuria sediminis</name>
    <dbReference type="NCBI Taxonomy" id="1038857"/>
    <lineage>
        <taxon>Bacteria</taxon>
        <taxon>Bacillati</taxon>
        <taxon>Actinomycetota</taxon>
        <taxon>Actinomycetes</taxon>
        <taxon>Micrococcales</taxon>
        <taxon>Micrococcaceae</taxon>
        <taxon>Kocuria</taxon>
    </lineage>
</organism>
<dbReference type="EMBL" id="WOGU01000009">
    <property type="protein sequence ID" value="MUN63839.1"/>
    <property type="molecule type" value="Genomic_DNA"/>
</dbReference>
<dbReference type="AlphaFoldDB" id="A0A6N8GM44"/>
<keyword evidence="2" id="KW-0472">Membrane</keyword>
<feature type="transmembrane region" description="Helical" evidence="2">
    <location>
        <begin position="20"/>
        <end position="45"/>
    </location>
</feature>
<comment type="caution">
    <text evidence="3">The sequence shown here is derived from an EMBL/GenBank/DDBJ whole genome shotgun (WGS) entry which is preliminary data.</text>
</comment>
<name>A0A6N8GM44_9MICC</name>